<evidence type="ECO:0000259" key="1">
    <source>
        <dbReference type="PROSITE" id="PS51502"/>
    </source>
</evidence>
<dbReference type="Gene3D" id="3.30.70.100">
    <property type="match status" value="1"/>
</dbReference>
<dbReference type="PROSITE" id="PS51502">
    <property type="entry name" value="S_R_A_B_BARREL"/>
    <property type="match status" value="1"/>
</dbReference>
<gene>
    <name evidence="2" type="ORF">TASIC1_0013003400</name>
</gene>
<evidence type="ECO:0000313" key="3">
    <source>
        <dbReference type="Proteomes" id="UP000517252"/>
    </source>
</evidence>
<feature type="domain" description="Stress-response A/B barrel" evidence="1">
    <location>
        <begin position="5"/>
        <end position="102"/>
    </location>
</feature>
<reference evidence="2 3" key="1">
    <citation type="submission" date="2020-07" db="EMBL/GenBank/DDBJ databases">
        <title>Trichoderma asperellum IC-1 whole genome shotgun sequence.</title>
        <authorList>
            <person name="Kanamasa S."/>
            <person name="Takahashi H."/>
        </authorList>
    </citation>
    <scope>NUCLEOTIDE SEQUENCE [LARGE SCALE GENOMIC DNA]</scope>
    <source>
        <strain evidence="2 3">IC-1</strain>
    </source>
</reference>
<dbReference type="AlphaFoldDB" id="A0A6V8R375"/>
<comment type="caution">
    <text evidence="2">The sequence shown here is derived from an EMBL/GenBank/DDBJ whole genome shotgun (WGS) entry which is preliminary data.</text>
</comment>
<evidence type="ECO:0000313" key="2">
    <source>
        <dbReference type="EMBL" id="GFP59339.1"/>
    </source>
</evidence>
<dbReference type="EMBL" id="BLZH01000013">
    <property type="protein sequence ID" value="GFP59339.1"/>
    <property type="molecule type" value="Genomic_DNA"/>
</dbReference>
<dbReference type="OrthoDB" id="3830014at2759"/>
<dbReference type="Pfam" id="PF07876">
    <property type="entry name" value="Dabb"/>
    <property type="match status" value="1"/>
</dbReference>
<name>A0A6V8R375_TRIAP</name>
<sequence>MTERVHRVTMFKIPKKEDQEKLLELYRTVRDTSTKDGKPYILNMAVGACEPDQRSQGFDFAARFEFASLEDMRFYDDVCPAHQALKAAARNLEVNGLMTIYFKELLTGGI</sequence>
<proteinExistence type="predicted"/>
<organism evidence="2 3">
    <name type="scientific">Trichoderma asperellum</name>
    <name type="common">Filamentous fungus</name>
    <dbReference type="NCBI Taxonomy" id="101201"/>
    <lineage>
        <taxon>Eukaryota</taxon>
        <taxon>Fungi</taxon>
        <taxon>Dikarya</taxon>
        <taxon>Ascomycota</taxon>
        <taxon>Pezizomycotina</taxon>
        <taxon>Sordariomycetes</taxon>
        <taxon>Hypocreomycetidae</taxon>
        <taxon>Hypocreales</taxon>
        <taxon>Hypocreaceae</taxon>
        <taxon>Trichoderma</taxon>
    </lineage>
</organism>
<dbReference type="SMART" id="SM00886">
    <property type="entry name" value="Dabb"/>
    <property type="match status" value="1"/>
</dbReference>
<dbReference type="SUPFAM" id="SSF54909">
    <property type="entry name" value="Dimeric alpha+beta barrel"/>
    <property type="match status" value="1"/>
</dbReference>
<protein>
    <submittedName>
        <fullName evidence="2">Fusaristatin A biosynthesis cluster protein FGSG_08206</fullName>
    </submittedName>
</protein>
<dbReference type="Proteomes" id="UP000517252">
    <property type="component" value="Unassembled WGS sequence"/>
</dbReference>
<dbReference type="InterPro" id="IPR013097">
    <property type="entry name" value="Dabb"/>
</dbReference>
<accession>A0A6V8R375</accession>
<dbReference type="InterPro" id="IPR011008">
    <property type="entry name" value="Dimeric_a/b-barrel"/>
</dbReference>